<gene>
    <name evidence="1" type="ORF">GWR20_08515</name>
</gene>
<evidence type="ECO:0000313" key="2">
    <source>
        <dbReference type="Proteomes" id="UP000466523"/>
    </source>
</evidence>
<protein>
    <submittedName>
        <fullName evidence="1">Uncharacterized protein</fullName>
    </submittedName>
</protein>
<dbReference type="EMBL" id="JAACYR010000023">
    <property type="protein sequence ID" value="NDJ89199.1"/>
    <property type="molecule type" value="Genomic_DNA"/>
</dbReference>
<proteinExistence type="predicted"/>
<name>A0A7K3LA02_9MYCO</name>
<evidence type="ECO:0000313" key="1">
    <source>
        <dbReference type="EMBL" id="NDJ89199.1"/>
    </source>
</evidence>
<dbReference type="PROSITE" id="PS51257">
    <property type="entry name" value="PROKAR_LIPOPROTEIN"/>
    <property type="match status" value="1"/>
</dbReference>
<dbReference type="RefSeq" id="WP_162112181.1">
    <property type="nucleotide sequence ID" value="NZ_JAACYR010000023.1"/>
</dbReference>
<comment type="caution">
    <text evidence="1">The sequence shown here is derived from an EMBL/GenBank/DDBJ whole genome shotgun (WGS) entry which is preliminary data.</text>
</comment>
<reference evidence="1 2" key="1">
    <citation type="submission" date="2020-01" db="EMBL/GenBank/DDBJ databases">
        <authorList>
            <person name="Sanchez-Estrada R."/>
            <person name="Gonzalez-Y-Merchand J.A."/>
            <person name="Rivera-Gutierrez S."/>
        </authorList>
    </citation>
    <scope>NUCLEOTIDE SEQUENCE [LARGE SCALE GENOMIC DNA]</scope>
    <source>
        <strain evidence="1 2">CST 7247</strain>
    </source>
</reference>
<dbReference type="AlphaFoldDB" id="A0A7K3LA02"/>
<sequence length="573" mass="58321">MRRYSGHVALTVVLIASGLTGCSSGNRVAESIAKPTVSSSPSPTVPPSAVIGPDGASVEITLSKMRVTATAPAGVSDPGVPLTISGGPEATGKPFAAAMAASAPASITLGSGLQPKQPIELRFDLSADPELAGAFSDSVKPVIHSGSGADGSVIDLIPATWDPATRTVSATTDHLSFFQVVAADLGKVVDTIRGVLLPGTNSGPACAGGSRLTVGSISYTLSASRPDAPVTGCLSGPGDGGVGVDFANNSSQFYGITSSPPGAFTNPTPLNSNDQLAVWLFGDKNGLLTPRAGGRLALPAGTTSATINADVNPVALQLNSILTGLGMLGVDGDQLVAVFQNSRSAWDCALTAMNALQLPKDAYQARDQYGGVAQCLLAGIGAAGGPISGAAGADPKYLGDVVHRTGVALSLVTTLPDQFFANIAGAIGEVTGNNHLQFTLNGQGPTAPARSTGTLQLSVFHSRTNPGDTGVELAPNHFQLSKTKHDGTFWVDLGLRWKTDDGKGLFSYCTEQTKVLDSGGGVVLERKQRLATCDGGGGWDFQLTKPGTYTYVVDLQGEPSGSAHGEQQFTVDP</sequence>
<organism evidence="1 2">
    <name type="scientific">Mycolicibacter kumamotonensis</name>
    <dbReference type="NCBI Taxonomy" id="354243"/>
    <lineage>
        <taxon>Bacteria</taxon>
        <taxon>Bacillati</taxon>
        <taxon>Actinomycetota</taxon>
        <taxon>Actinomycetes</taxon>
        <taxon>Mycobacteriales</taxon>
        <taxon>Mycobacteriaceae</taxon>
        <taxon>Mycolicibacter</taxon>
    </lineage>
</organism>
<accession>A0A7K3LA02</accession>
<dbReference type="Proteomes" id="UP000466523">
    <property type="component" value="Unassembled WGS sequence"/>
</dbReference>